<feature type="region of interest" description="Disordered" evidence="1">
    <location>
        <begin position="382"/>
        <end position="516"/>
    </location>
</feature>
<feature type="compositionally biased region" description="Low complexity" evidence="1">
    <location>
        <begin position="478"/>
        <end position="495"/>
    </location>
</feature>
<keyword evidence="3" id="KW-1185">Reference proteome</keyword>
<sequence length="815" mass="83916">MTAERLDYPHRGVTGASRRRRPALVLALAGLTAFASLTVFGSPDERVRPDLRDGSVWLPSTGPGLLTQMNGVALSPQFQLPMPELRGQERVTVAGSLVVTGSPGHTGDESSYSLVDPVGLRVDGPFTGSGTCAYTAVGTRVYCVDSAHGDLVDVRPGAEPAWEQRVRLGGRLGQLARDRHGTLWVGLPSSGAVAALRGGSGKGRVHRTTVGAPGDQVWLATAGKDVFAVDTDGAFFVALTGDGPHAQVPLPDSVSPRDPVVGVGAPSSSARHLVLLLRSGTLVSVDPRTGAEVATVRTGVPGNRKAGRDFVEAGDLVHLPQENKGRVLVVDMRTGHVQAPVRVTSAAASLQLVEDAGAVWIHNPRGPEGVMVREGRARAFRKYDTDQPPTGRHGGADAEPSPSASPTAASDRPPTSTPTPTASATFPAASPSARPSPHPGASGRPPGNDPGTGAGDPAPGPGDGTRPTPTDGPGGGRPTPTGGPTGPSGEPSDSPGIGGRPERLATLPATGSAGFRPDGAVLALSDELWDVSDPARVRRIGALPYNHLQAALYLTSPVFTPDGTTVFARGRYETYAYDVQDPTAPQHLAGWGSAHPSSGLALSVDGRKLASGTSDLLGRSGSYDLMDVSDPGSPRVITGGGIQVESPVWHTSISADGTLVAASLNHDVAVLDVSHPEPGDEENPPGPATQLSLTPALGEATFAPRGRLLVAQDEGGGWVILSLTDPTNPRTIARETGLEGVTEFHFSRDGRRLTLLGGAGTPGTATAQIWDVSRPERPRLLHQMPAPDGASLALDPTGTLLAVSGGTGTELWRIP</sequence>
<gene>
    <name evidence="2" type="ORF">F7R91_24240</name>
</gene>
<feature type="compositionally biased region" description="Low complexity" evidence="1">
    <location>
        <begin position="398"/>
        <end position="457"/>
    </location>
</feature>
<dbReference type="Proteomes" id="UP000442707">
    <property type="component" value="Unassembled WGS sequence"/>
</dbReference>
<evidence type="ECO:0008006" key="4">
    <source>
        <dbReference type="Google" id="ProtNLM"/>
    </source>
</evidence>
<reference evidence="2 3" key="1">
    <citation type="submission" date="2019-09" db="EMBL/GenBank/DDBJ databases">
        <title>Screening of Novel Bioactive Compounds from Soil-Associated.</title>
        <authorList>
            <person name="Zhao S."/>
        </authorList>
    </citation>
    <scope>NUCLEOTIDE SEQUENCE [LARGE SCALE GENOMIC DNA]</scope>
    <source>
        <strain evidence="2 3">HIT-DPA4</strain>
    </source>
</reference>
<dbReference type="SUPFAM" id="SSF82171">
    <property type="entry name" value="DPP6 N-terminal domain-like"/>
    <property type="match status" value="1"/>
</dbReference>
<name>A0A6H9UW36_9ACTN</name>
<dbReference type="InterPro" id="IPR011044">
    <property type="entry name" value="Quino_amine_DH_bsu"/>
</dbReference>
<protein>
    <recommendedName>
        <fullName evidence="4">WD40 repeat domain-containing protein</fullName>
    </recommendedName>
</protein>
<evidence type="ECO:0000256" key="1">
    <source>
        <dbReference type="SAM" id="MobiDB-lite"/>
    </source>
</evidence>
<proteinExistence type="predicted"/>
<dbReference type="Gene3D" id="2.130.10.10">
    <property type="entry name" value="YVTN repeat-like/Quinoprotein amine dehydrogenase"/>
    <property type="match status" value="3"/>
</dbReference>
<dbReference type="EMBL" id="VZRB01000018">
    <property type="protein sequence ID" value="KAB1143650.1"/>
    <property type="molecule type" value="Genomic_DNA"/>
</dbReference>
<organism evidence="2 3">
    <name type="scientific">Streptomyces luteolifulvus</name>
    <dbReference type="NCBI Taxonomy" id="2615112"/>
    <lineage>
        <taxon>Bacteria</taxon>
        <taxon>Bacillati</taxon>
        <taxon>Actinomycetota</taxon>
        <taxon>Actinomycetes</taxon>
        <taxon>Kitasatosporales</taxon>
        <taxon>Streptomycetaceae</taxon>
        <taxon>Streptomyces</taxon>
    </lineage>
</organism>
<comment type="caution">
    <text evidence="2">The sequence shown here is derived from an EMBL/GenBank/DDBJ whole genome shotgun (WGS) entry which is preliminary data.</text>
</comment>
<dbReference type="SUPFAM" id="SSF50969">
    <property type="entry name" value="YVTN repeat-like/Quinoprotein amine dehydrogenase"/>
    <property type="match status" value="1"/>
</dbReference>
<dbReference type="RefSeq" id="WP_150951227.1">
    <property type="nucleotide sequence ID" value="NZ_VZRB01000018.1"/>
</dbReference>
<dbReference type="InterPro" id="IPR015943">
    <property type="entry name" value="WD40/YVTN_repeat-like_dom_sf"/>
</dbReference>
<evidence type="ECO:0000313" key="2">
    <source>
        <dbReference type="EMBL" id="KAB1143650.1"/>
    </source>
</evidence>
<accession>A0A6H9UW36</accession>
<evidence type="ECO:0000313" key="3">
    <source>
        <dbReference type="Proteomes" id="UP000442707"/>
    </source>
</evidence>
<dbReference type="AlphaFoldDB" id="A0A6H9UW36"/>